<dbReference type="AlphaFoldDB" id="A0A8B8NNA6"/>
<name>A0A8B8NNA6_9MYRT</name>
<accession>A0A8B8NNA6</accession>
<dbReference type="KEGG" id="rarg:115736423"/>
<dbReference type="Proteomes" id="UP000827889">
    <property type="component" value="Chromosome 11"/>
</dbReference>
<keyword evidence="2" id="KW-1185">Reference proteome</keyword>
<proteinExistence type="predicted"/>
<protein>
    <submittedName>
        <fullName evidence="3 4">Uncharacterized protein LOC115736423</fullName>
    </submittedName>
</protein>
<feature type="region of interest" description="Disordered" evidence="1">
    <location>
        <begin position="280"/>
        <end position="326"/>
    </location>
</feature>
<feature type="compositionally biased region" description="Low complexity" evidence="1">
    <location>
        <begin position="175"/>
        <end position="188"/>
    </location>
</feature>
<dbReference type="RefSeq" id="XP_030523992.1">
    <property type="nucleotide sequence ID" value="XM_030668132.1"/>
</dbReference>
<dbReference type="RefSeq" id="XP_030523995.1">
    <property type="nucleotide sequence ID" value="XM_030668135.1"/>
</dbReference>
<evidence type="ECO:0000313" key="3">
    <source>
        <dbReference type="RefSeq" id="XP_030523992.1"/>
    </source>
</evidence>
<organism evidence="2 4">
    <name type="scientific">Rhodamnia argentea</name>
    <dbReference type="NCBI Taxonomy" id="178133"/>
    <lineage>
        <taxon>Eukaryota</taxon>
        <taxon>Viridiplantae</taxon>
        <taxon>Streptophyta</taxon>
        <taxon>Embryophyta</taxon>
        <taxon>Tracheophyta</taxon>
        <taxon>Spermatophyta</taxon>
        <taxon>Magnoliopsida</taxon>
        <taxon>eudicotyledons</taxon>
        <taxon>Gunneridae</taxon>
        <taxon>Pentapetalae</taxon>
        <taxon>rosids</taxon>
        <taxon>malvids</taxon>
        <taxon>Myrtales</taxon>
        <taxon>Myrtaceae</taxon>
        <taxon>Myrtoideae</taxon>
        <taxon>Myrteae</taxon>
        <taxon>Australasian group</taxon>
        <taxon>Rhodamnia</taxon>
    </lineage>
</organism>
<evidence type="ECO:0000313" key="5">
    <source>
        <dbReference type="RefSeq" id="XP_048128595.1"/>
    </source>
</evidence>
<dbReference type="PANTHER" id="PTHR35477:SF1">
    <property type="entry name" value="OS06G0728500 PROTEIN"/>
    <property type="match status" value="1"/>
</dbReference>
<evidence type="ECO:0000313" key="4">
    <source>
        <dbReference type="RefSeq" id="XP_030523995.1"/>
    </source>
</evidence>
<dbReference type="RefSeq" id="XP_048128595.1">
    <property type="nucleotide sequence ID" value="XM_048272638.1"/>
</dbReference>
<sequence length="352" mass="37923">MMEANLCDVNHLDADVLLPPRKRLLAGLKRQNCESDCASHASCFASSSSSSTSSVFDAHLNNLLCAHTGDSDLSPEQIVEASKSAAAAKAKAAKAARAAAEEKAAIAAKAVAAAKSALDLVASFPEEVGNKDRTLRRNKLQKHVPVHSLYRNQRAVESCGEDEELARKLHRAINSSPRISKNSSSSDSKGQRKRPRILPNLDEAGVPNAGVAPGEISPKCNGHAVMGEIDSEGSTYEVNVNKVDENWECSWSKERVWDDGCNTGKKRGRVKLKKLPLSICTSKDQANPKDESNSRRSPSSEQITGKPVAGNVPLFTVEPSKDGGRPFEATPIWKCQEYKAPACVKQNKVVQS</sequence>
<reference evidence="3 4" key="1">
    <citation type="submission" date="2025-04" db="UniProtKB">
        <authorList>
            <consortium name="RefSeq"/>
        </authorList>
    </citation>
    <scope>IDENTIFICATION</scope>
    <source>
        <tissue evidence="5">Leaf</tissue>
    </source>
</reference>
<dbReference type="PANTHER" id="PTHR35477">
    <property type="entry name" value="OS06G0728500 PROTEIN"/>
    <property type="match status" value="1"/>
</dbReference>
<dbReference type="OrthoDB" id="1910495at2759"/>
<gene>
    <name evidence="3 4 5" type="primary">LOC115736423</name>
</gene>
<evidence type="ECO:0000313" key="2">
    <source>
        <dbReference type="Proteomes" id="UP000827889"/>
    </source>
</evidence>
<dbReference type="GeneID" id="115736423"/>
<feature type="region of interest" description="Disordered" evidence="1">
    <location>
        <begin position="171"/>
        <end position="217"/>
    </location>
</feature>
<evidence type="ECO:0000256" key="1">
    <source>
        <dbReference type="SAM" id="MobiDB-lite"/>
    </source>
</evidence>